<protein>
    <recommendedName>
        <fullName evidence="7">Thiol:disulfide interchange protein</fullName>
    </recommendedName>
</protein>
<evidence type="ECO:0000256" key="5">
    <source>
        <dbReference type="ARBA" id="ARBA00023157"/>
    </source>
</evidence>
<feature type="domain" description="Disulphide bond isomerase DsbC/G N-terminal" evidence="8">
    <location>
        <begin position="6"/>
        <end position="66"/>
    </location>
</feature>
<dbReference type="AlphaFoldDB" id="A0A222FNP6"/>
<dbReference type="PANTHER" id="PTHR35272:SF3">
    <property type="entry name" value="THIOL:DISULFIDE INTERCHANGE PROTEIN DSBC"/>
    <property type="match status" value="1"/>
</dbReference>
<keyword evidence="4 7" id="KW-0574">Periplasm</keyword>
<dbReference type="RefSeq" id="WP_094061017.1">
    <property type="nucleotide sequence ID" value="NZ_CP022530.1"/>
</dbReference>
<dbReference type="KEGG" id="bsan:CHH28_14685"/>
<dbReference type="SUPFAM" id="SSF54423">
    <property type="entry name" value="DsbC/DsbG N-terminal domain-like"/>
    <property type="match status" value="1"/>
</dbReference>
<gene>
    <name evidence="10" type="ORF">CHH28_14685</name>
</gene>
<comment type="function">
    <text evidence="7">Required for disulfide bond formation in some periplasmic proteins. Acts by transferring its disulfide bond to other proteins and is reduced in the process.</text>
</comment>
<organism evidence="10 11">
    <name type="scientific">Bacterioplanes sanyensis</name>
    <dbReference type="NCBI Taxonomy" id="1249553"/>
    <lineage>
        <taxon>Bacteria</taxon>
        <taxon>Pseudomonadati</taxon>
        <taxon>Pseudomonadota</taxon>
        <taxon>Gammaproteobacteria</taxon>
        <taxon>Oceanospirillales</taxon>
        <taxon>Oceanospirillaceae</taxon>
        <taxon>Bacterioplanes</taxon>
    </lineage>
</organism>
<keyword evidence="11" id="KW-1185">Reference proteome</keyword>
<comment type="similarity">
    <text evidence="2 7">Belongs to the thioredoxin family. DsbC subfamily.</text>
</comment>
<dbReference type="InterPro" id="IPR018950">
    <property type="entry name" value="DiS-bond_isomerase_DsbC/G_N"/>
</dbReference>
<evidence type="ECO:0000256" key="6">
    <source>
        <dbReference type="ARBA" id="ARBA00023284"/>
    </source>
</evidence>
<dbReference type="EMBL" id="CP022530">
    <property type="protein sequence ID" value="ASP39843.1"/>
    <property type="molecule type" value="Genomic_DNA"/>
</dbReference>
<reference evidence="10 11" key="1">
    <citation type="submission" date="2017-07" db="EMBL/GenBank/DDBJ databases">
        <title>Annotated genome sequence of Bacterioplanes sanyensis isolated from Red Sea.</title>
        <authorList>
            <person name="Rehman Z.U."/>
        </authorList>
    </citation>
    <scope>NUCLEOTIDE SEQUENCE [LARGE SCALE GENOMIC DNA]</scope>
    <source>
        <strain evidence="10 11">NV9</strain>
    </source>
</reference>
<evidence type="ECO:0000313" key="11">
    <source>
        <dbReference type="Proteomes" id="UP000202440"/>
    </source>
</evidence>
<name>A0A222FNP6_9GAMM</name>
<dbReference type="Pfam" id="PF10411">
    <property type="entry name" value="DsbC_N"/>
    <property type="match status" value="1"/>
</dbReference>
<keyword evidence="5" id="KW-1015">Disulfide bond</keyword>
<sequence length="219" mass="24623">MNTEKAKEILEGKLVRQVVSVRDCPLKGFWEVFTDVGIMYLSDDGHQLIQGSVIDIQPPTIVNLTESSLCQHRVDILSSLQDDIILYEADQMEYEVTVFIDMSQVYCRKLYRELSEYLRLGISVGFLAHPEFGGDTPIAADMETIWTSKNPKEELYNSINGISSVAPAATTPNVQRQLELAALMRVHKVPSIILPDGALVQGYTFPNDLLKMLQQLPKH</sequence>
<feature type="domain" description="Thioredoxin-like fold" evidence="9">
    <location>
        <begin position="94"/>
        <end position="213"/>
    </location>
</feature>
<evidence type="ECO:0000256" key="1">
    <source>
        <dbReference type="ARBA" id="ARBA00004418"/>
    </source>
</evidence>
<evidence type="ECO:0000256" key="2">
    <source>
        <dbReference type="ARBA" id="ARBA00009813"/>
    </source>
</evidence>
<dbReference type="InterPro" id="IPR012336">
    <property type="entry name" value="Thioredoxin-like_fold"/>
</dbReference>
<dbReference type="Proteomes" id="UP000202440">
    <property type="component" value="Chromosome"/>
</dbReference>
<dbReference type="Gene3D" id="3.10.450.70">
    <property type="entry name" value="Disulphide bond isomerase, DsbC/G, N-terminal"/>
    <property type="match status" value="1"/>
</dbReference>
<evidence type="ECO:0000256" key="3">
    <source>
        <dbReference type="ARBA" id="ARBA00022729"/>
    </source>
</evidence>
<dbReference type="CDD" id="cd03020">
    <property type="entry name" value="DsbA_DsbC_DsbG"/>
    <property type="match status" value="1"/>
</dbReference>
<dbReference type="SUPFAM" id="SSF52833">
    <property type="entry name" value="Thioredoxin-like"/>
    <property type="match status" value="1"/>
</dbReference>
<keyword evidence="6 7" id="KW-0676">Redox-active center</keyword>
<dbReference type="Gene3D" id="3.40.30.10">
    <property type="entry name" value="Glutaredoxin"/>
    <property type="match status" value="1"/>
</dbReference>
<evidence type="ECO:0000313" key="10">
    <source>
        <dbReference type="EMBL" id="ASP39843.1"/>
    </source>
</evidence>
<dbReference type="Pfam" id="PF13098">
    <property type="entry name" value="Thioredoxin_2"/>
    <property type="match status" value="1"/>
</dbReference>
<evidence type="ECO:0000259" key="9">
    <source>
        <dbReference type="Pfam" id="PF13098"/>
    </source>
</evidence>
<dbReference type="InterPro" id="IPR036249">
    <property type="entry name" value="Thioredoxin-like_sf"/>
</dbReference>
<dbReference type="OrthoDB" id="12976at2"/>
<keyword evidence="3 7" id="KW-0732">Signal</keyword>
<proteinExistence type="inferred from homology"/>
<evidence type="ECO:0000256" key="4">
    <source>
        <dbReference type="ARBA" id="ARBA00022764"/>
    </source>
</evidence>
<dbReference type="PANTHER" id="PTHR35272">
    <property type="entry name" value="THIOL:DISULFIDE INTERCHANGE PROTEIN DSBC-RELATED"/>
    <property type="match status" value="1"/>
</dbReference>
<evidence type="ECO:0000256" key="7">
    <source>
        <dbReference type="RuleBase" id="RU364038"/>
    </source>
</evidence>
<comment type="subcellular location">
    <subcellularLocation>
        <location evidence="1 7">Periplasm</location>
    </subcellularLocation>
</comment>
<evidence type="ECO:0000259" key="8">
    <source>
        <dbReference type="Pfam" id="PF10411"/>
    </source>
</evidence>
<dbReference type="InterPro" id="IPR009094">
    <property type="entry name" value="DiS-bond_isomerase_DsbC/G_N_sf"/>
</dbReference>
<dbReference type="InterPro" id="IPR051470">
    <property type="entry name" value="Thiol:disulfide_interchange"/>
</dbReference>
<dbReference type="GO" id="GO:0042597">
    <property type="term" value="C:periplasmic space"/>
    <property type="evidence" value="ECO:0007669"/>
    <property type="project" value="UniProtKB-SubCell"/>
</dbReference>
<accession>A0A222FNP6</accession>
<dbReference type="InterPro" id="IPR033954">
    <property type="entry name" value="DiS-bond_Isoase_DsbC/G"/>
</dbReference>